<accession>A0A1T4TCC9</accession>
<dbReference type="RefSeq" id="WP_085937740.1">
    <property type="nucleotide sequence ID" value="NZ_FUWJ01000015.1"/>
</dbReference>
<dbReference type="STRING" id="225324.SAMN02745126_06000"/>
<dbReference type="SUPFAM" id="SSF53474">
    <property type="entry name" value="alpha/beta-Hydrolases"/>
    <property type="match status" value="1"/>
</dbReference>
<keyword evidence="3" id="KW-1185">Reference proteome</keyword>
<dbReference type="PANTHER" id="PTHR43433:SF5">
    <property type="entry name" value="AB HYDROLASE-1 DOMAIN-CONTAINING PROTEIN"/>
    <property type="match status" value="1"/>
</dbReference>
<evidence type="ECO:0000313" key="3">
    <source>
        <dbReference type="Proteomes" id="UP000190092"/>
    </source>
</evidence>
<evidence type="ECO:0000259" key="1">
    <source>
        <dbReference type="Pfam" id="PF00561"/>
    </source>
</evidence>
<keyword evidence="2" id="KW-0378">Hydrolase</keyword>
<name>A0A1T4TCC9_9HYPH</name>
<protein>
    <submittedName>
        <fullName evidence="2">Alpha/beta hydrolase fold</fullName>
    </submittedName>
</protein>
<feature type="domain" description="AB hydrolase-1" evidence="1">
    <location>
        <begin position="20"/>
        <end position="167"/>
    </location>
</feature>
<dbReference type="Proteomes" id="UP000190092">
    <property type="component" value="Unassembled WGS sequence"/>
</dbReference>
<dbReference type="InterPro" id="IPR000073">
    <property type="entry name" value="AB_hydrolase_1"/>
</dbReference>
<proteinExistence type="predicted"/>
<dbReference type="Pfam" id="PF00561">
    <property type="entry name" value="Abhydrolase_1"/>
    <property type="match status" value="1"/>
</dbReference>
<reference evidence="3" key="1">
    <citation type="submission" date="2017-02" db="EMBL/GenBank/DDBJ databases">
        <authorList>
            <person name="Varghese N."/>
            <person name="Submissions S."/>
        </authorList>
    </citation>
    <scope>NUCLEOTIDE SEQUENCE [LARGE SCALE GENOMIC DNA]</scope>
    <source>
        <strain evidence="3">ATCC 27094</strain>
    </source>
</reference>
<organism evidence="2 3">
    <name type="scientific">Enhydrobacter aerosaccus</name>
    <dbReference type="NCBI Taxonomy" id="225324"/>
    <lineage>
        <taxon>Bacteria</taxon>
        <taxon>Pseudomonadati</taxon>
        <taxon>Pseudomonadota</taxon>
        <taxon>Alphaproteobacteria</taxon>
        <taxon>Hyphomicrobiales</taxon>
        <taxon>Enhydrobacter</taxon>
    </lineage>
</organism>
<dbReference type="OrthoDB" id="495620at2"/>
<dbReference type="InterPro" id="IPR029058">
    <property type="entry name" value="AB_hydrolase_fold"/>
</dbReference>
<dbReference type="GO" id="GO:0016787">
    <property type="term" value="F:hydrolase activity"/>
    <property type="evidence" value="ECO:0007669"/>
    <property type="project" value="UniProtKB-KW"/>
</dbReference>
<dbReference type="PANTHER" id="PTHR43433">
    <property type="entry name" value="HYDROLASE, ALPHA/BETA FOLD FAMILY PROTEIN"/>
    <property type="match status" value="1"/>
</dbReference>
<dbReference type="EMBL" id="FUWJ01000015">
    <property type="protein sequence ID" value="SKA38057.1"/>
    <property type="molecule type" value="Genomic_DNA"/>
</dbReference>
<dbReference type="InterPro" id="IPR050471">
    <property type="entry name" value="AB_hydrolase"/>
</dbReference>
<gene>
    <name evidence="2" type="ORF">SAMN02745126_06000</name>
</gene>
<dbReference type="AlphaFoldDB" id="A0A1T4TCC9"/>
<sequence>MFKRADAELYYEVHGEGFPILLFAPGGLRSQLNYWKASPADPKQPAAWMNPMIALADRFTVVGMDQRNAGKSVADVQPDHGWHTFAEDHFALMDHLGFDRFHVMGGCIGASYCFEAIEQHPARVAAAVLQNPIGLWENRDVWDAAIKGYGETVRARDPSIPQETIDAFGRNMFGGDFVFSVSRDFVKACRTPLLLQPGTDKPHPAKTSEEIAALAPNIEIQKDWRGPIYLDDSIKRVRAFLDRHTPKA</sequence>
<dbReference type="Gene3D" id="3.40.50.1820">
    <property type="entry name" value="alpha/beta hydrolase"/>
    <property type="match status" value="1"/>
</dbReference>
<evidence type="ECO:0000313" key="2">
    <source>
        <dbReference type="EMBL" id="SKA38057.1"/>
    </source>
</evidence>